<name>A0A7L6N522_9MOLU</name>
<dbReference type="AlphaFoldDB" id="A0A7L6N522"/>
<dbReference type="GO" id="GO:0016747">
    <property type="term" value="F:acyltransferase activity, transferring groups other than amino-acyl groups"/>
    <property type="evidence" value="ECO:0007669"/>
    <property type="project" value="InterPro"/>
</dbReference>
<accession>A0A7L6N522</accession>
<dbReference type="InterPro" id="IPR016181">
    <property type="entry name" value="Acyl_CoA_acyltransferase"/>
</dbReference>
<dbReference type="Gene3D" id="3.40.630.30">
    <property type="match status" value="1"/>
</dbReference>
<dbReference type="KEGG" id="tbk:HF295_07300"/>
<evidence type="ECO:0000259" key="1">
    <source>
        <dbReference type="PROSITE" id="PS51186"/>
    </source>
</evidence>
<dbReference type="CDD" id="cd04301">
    <property type="entry name" value="NAT_SF"/>
    <property type="match status" value="1"/>
</dbReference>
<evidence type="ECO:0000313" key="2">
    <source>
        <dbReference type="EMBL" id="QLY40661.1"/>
    </source>
</evidence>
<sequence length="152" mass="18077">MIKEVINKQDKAEIASQILKDLPDWFGMPEHTKDYIEKSKDLPFFAYYKENQALGFIVLKETSIYACDIYCMGVLKAHHRKGIGKDLFRFFETFAKDKGYRFIQVKTVEQGHYDDYDLTNAFYKSLGFYELEVFPNHWDKHNPCQIYIKSLY</sequence>
<dbReference type="Proteomes" id="UP000512167">
    <property type="component" value="Chromosome"/>
</dbReference>
<protein>
    <submittedName>
        <fullName evidence="2">GNAT family N-acetyltransferase</fullName>
    </submittedName>
</protein>
<organism evidence="2 3">
    <name type="scientific">Hujiaoplasma nucleasis</name>
    <dbReference type="NCBI Taxonomy" id="2725268"/>
    <lineage>
        <taxon>Bacteria</taxon>
        <taxon>Bacillati</taxon>
        <taxon>Mycoplasmatota</taxon>
        <taxon>Mollicutes</taxon>
        <taxon>Candidatus Izemoplasmatales</taxon>
        <taxon>Hujiaoplasmataceae</taxon>
        <taxon>Hujiaoplasma</taxon>
    </lineage>
</organism>
<dbReference type="InterPro" id="IPR000182">
    <property type="entry name" value="GNAT_dom"/>
</dbReference>
<feature type="domain" description="N-acetyltransferase" evidence="1">
    <location>
        <begin position="1"/>
        <end position="149"/>
    </location>
</feature>
<dbReference type="Pfam" id="PF13508">
    <property type="entry name" value="Acetyltransf_7"/>
    <property type="match status" value="1"/>
</dbReference>
<evidence type="ECO:0000313" key="3">
    <source>
        <dbReference type="Proteomes" id="UP000512167"/>
    </source>
</evidence>
<gene>
    <name evidence="2" type="ORF">HF295_07300</name>
</gene>
<dbReference type="SUPFAM" id="SSF55729">
    <property type="entry name" value="Acyl-CoA N-acyltransferases (Nat)"/>
    <property type="match status" value="1"/>
</dbReference>
<dbReference type="EMBL" id="CP051151">
    <property type="protein sequence ID" value="QLY40661.1"/>
    <property type="molecule type" value="Genomic_DNA"/>
</dbReference>
<keyword evidence="2" id="KW-0808">Transferase</keyword>
<keyword evidence="3" id="KW-1185">Reference proteome</keyword>
<dbReference type="PROSITE" id="PS51186">
    <property type="entry name" value="GNAT"/>
    <property type="match status" value="1"/>
</dbReference>
<proteinExistence type="predicted"/>
<reference evidence="2 3" key="1">
    <citation type="submission" date="2020-04" db="EMBL/GenBank/DDBJ databases">
        <authorList>
            <person name="Zheng R.K."/>
            <person name="Sun C.M."/>
        </authorList>
    </citation>
    <scope>NUCLEOTIDE SEQUENCE [LARGE SCALE GENOMIC DNA]</scope>
    <source>
        <strain evidence="3">zrk29</strain>
    </source>
</reference>
<dbReference type="RefSeq" id="WP_312031508.1">
    <property type="nucleotide sequence ID" value="NZ_CP051151.1"/>
</dbReference>